<evidence type="ECO:0000256" key="3">
    <source>
        <dbReference type="ARBA" id="ARBA00022634"/>
    </source>
</evidence>
<dbReference type="InterPro" id="IPR024434">
    <property type="entry name" value="TSCPD_dom"/>
</dbReference>
<feature type="domain" description="TSCPD" evidence="6">
    <location>
        <begin position="31"/>
        <end position="136"/>
    </location>
</feature>
<dbReference type="AlphaFoldDB" id="A0A7V5H4M7"/>
<comment type="catalytic activity">
    <reaction evidence="5">
        <text>a 2'-deoxyribonucleoside 5'-diphosphate + [thioredoxin]-disulfide + H2O = a ribonucleoside 5'-diphosphate + [thioredoxin]-dithiol</text>
        <dbReference type="Rhea" id="RHEA:23252"/>
        <dbReference type="Rhea" id="RHEA-COMP:10698"/>
        <dbReference type="Rhea" id="RHEA-COMP:10700"/>
        <dbReference type="ChEBI" id="CHEBI:15377"/>
        <dbReference type="ChEBI" id="CHEBI:29950"/>
        <dbReference type="ChEBI" id="CHEBI:50058"/>
        <dbReference type="ChEBI" id="CHEBI:57930"/>
        <dbReference type="ChEBI" id="CHEBI:73316"/>
        <dbReference type="EC" id="1.17.4.1"/>
    </reaction>
</comment>
<name>A0A7V5H4M7_CALAY</name>
<comment type="caution">
    <text evidence="7">The sequence shown here is derived from an EMBL/GenBank/DDBJ whole genome shotgun (WGS) entry which is preliminary data.</text>
</comment>
<organism evidence="7">
    <name type="scientific">Caldithrix abyssi</name>
    <dbReference type="NCBI Taxonomy" id="187145"/>
    <lineage>
        <taxon>Bacteria</taxon>
        <taxon>Pseudomonadati</taxon>
        <taxon>Calditrichota</taxon>
        <taxon>Calditrichia</taxon>
        <taxon>Calditrichales</taxon>
        <taxon>Calditrichaceae</taxon>
        <taxon>Caldithrix</taxon>
    </lineage>
</organism>
<proteinExistence type="inferred from homology"/>
<keyword evidence="4" id="KW-0547">Nucleotide-binding</keyword>
<dbReference type="EMBL" id="DRTD01000615">
    <property type="protein sequence ID" value="HHE55774.1"/>
    <property type="molecule type" value="Genomic_DNA"/>
</dbReference>
<keyword evidence="3" id="KW-0237">DNA synthesis</keyword>
<evidence type="ECO:0000256" key="5">
    <source>
        <dbReference type="ARBA" id="ARBA00047754"/>
    </source>
</evidence>
<evidence type="ECO:0000256" key="1">
    <source>
        <dbReference type="ARBA" id="ARBA00007405"/>
    </source>
</evidence>
<dbReference type="GO" id="GO:0004748">
    <property type="term" value="F:ribonucleoside-diphosphate reductase activity, thioredoxin disulfide as acceptor"/>
    <property type="evidence" value="ECO:0007669"/>
    <property type="project" value="UniProtKB-EC"/>
</dbReference>
<evidence type="ECO:0000256" key="4">
    <source>
        <dbReference type="ARBA" id="ARBA00022741"/>
    </source>
</evidence>
<evidence type="ECO:0000313" key="7">
    <source>
        <dbReference type="EMBL" id="HHE55774.1"/>
    </source>
</evidence>
<evidence type="ECO:0000256" key="2">
    <source>
        <dbReference type="ARBA" id="ARBA00012274"/>
    </source>
</evidence>
<dbReference type="Proteomes" id="UP000886111">
    <property type="component" value="Unassembled WGS sequence"/>
</dbReference>
<reference evidence="7" key="1">
    <citation type="journal article" date="2020" name="mSystems">
        <title>Genome- and Community-Level Interaction Insights into Carbon Utilization and Element Cycling Functions of Hydrothermarchaeota in Hydrothermal Sediment.</title>
        <authorList>
            <person name="Zhou Z."/>
            <person name="Liu Y."/>
            <person name="Xu W."/>
            <person name="Pan J."/>
            <person name="Luo Z.H."/>
            <person name="Li M."/>
        </authorList>
    </citation>
    <scope>NUCLEOTIDE SEQUENCE [LARGE SCALE GENOMIC DNA]</scope>
    <source>
        <strain evidence="7">HyVt-76</strain>
    </source>
</reference>
<evidence type="ECO:0000259" key="6">
    <source>
        <dbReference type="Pfam" id="PF12637"/>
    </source>
</evidence>
<comment type="similarity">
    <text evidence="1">Belongs to the ribonucleoside diphosphate reductase class-2 family.</text>
</comment>
<dbReference type="EC" id="1.17.4.1" evidence="2"/>
<dbReference type="GO" id="GO:0071897">
    <property type="term" value="P:DNA biosynthetic process"/>
    <property type="evidence" value="ECO:0007669"/>
    <property type="project" value="UniProtKB-KW"/>
</dbReference>
<dbReference type="GO" id="GO:0000166">
    <property type="term" value="F:nucleotide binding"/>
    <property type="evidence" value="ECO:0007669"/>
    <property type="project" value="UniProtKB-KW"/>
</dbReference>
<gene>
    <name evidence="7" type="ORF">ENL21_08330</name>
</gene>
<sequence>MIKIKDQKFEIKEVKHEEPLDNVTDHVLERPDVVNAKVYRLRSGFVKHSVYITLGYITQNGRNRPIEIFINSKDLTKNAEYAVLTRLISAIFRKSANPVFILEELSSIHDPNGGYHKNGKYIHSFYSEIADVIERFFREIGCMGDEEEEGDPSIIPEVTKVLNPEAEPKTQTNTEYFICPECNQKSVKMENGCLTCINPECTYSKCDH</sequence>
<dbReference type="Pfam" id="PF12637">
    <property type="entry name" value="TSCPD"/>
    <property type="match status" value="1"/>
</dbReference>
<accession>A0A7V5H4M7</accession>
<protein>
    <recommendedName>
        <fullName evidence="2">ribonucleoside-diphosphate reductase</fullName>
        <ecNumber evidence="2">1.17.4.1</ecNumber>
    </recommendedName>
</protein>